<evidence type="ECO:0000313" key="2">
    <source>
        <dbReference type="Proteomes" id="UP000515208"/>
    </source>
</evidence>
<dbReference type="KEGG" id="bbis:104996260"/>
<proteinExistence type="predicted"/>
<dbReference type="InterPro" id="IPR037365">
    <property type="entry name" value="Slowmo/Ups"/>
</dbReference>
<dbReference type="GeneID" id="104996260"/>
<gene>
    <name evidence="3" type="primary">PRELID2</name>
</gene>
<sequence>MGVTVDVHEGFKYPFEQVVASFLRKYPNPMDKNVISVKIVEERKDVSTGIIYRKRIAVCQNVVPEILRKHSDDCWKEVNILKVPNIQLEEESWFNPQERNMAIRSHCLTWTQYASMKEESVFRESTENPNWTEFIQKGRISITGAGFLNCVLESFARSFLRQGVQKGIRIMEMLLKEQCGAPLAE</sequence>
<dbReference type="AlphaFoldDB" id="A0A6P3I2L0"/>
<evidence type="ECO:0000313" key="3">
    <source>
        <dbReference type="RefSeq" id="XP_010848753.1"/>
    </source>
</evidence>
<dbReference type="GO" id="GO:0005758">
    <property type="term" value="C:mitochondrial intermembrane space"/>
    <property type="evidence" value="ECO:0007669"/>
    <property type="project" value="InterPro"/>
</dbReference>
<dbReference type="PROSITE" id="PS50904">
    <property type="entry name" value="PRELI_MSF1"/>
    <property type="match status" value="1"/>
</dbReference>
<feature type="domain" description="PRELI/MSF1" evidence="1">
    <location>
        <begin position="1"/>
        <end position="183"/>
    </location>
</feature>
<evidence type="ECO:0000259" key="1">
    <source>
        <dbReference type="PROSITE" id="PS50904"/>
    </source>
</evidence>
<dbReference type="Proteomes" id="UP000515208">
    <property type="component" value="Unplaced"/>
</dbReference>
<dbReference type="RefSeq" id="XP_010848753.1">
    <property type="nucleotide sequence ID" value="XM_010850451.1"/>
</dbReference>
<dbReference type="PANTHER" id="PTHR11158">
    <property type="entry name" value="MSF1/PX19 RELATED"/>
    <property type="match status" value="1"/>
</dbReference>
<dbReference type="CTD" id="153768"/>
<accession>A0A6P3I2L0</accession>
<dbReference type="Pfam" id="PF04707">
    <property type="entry name" value="PRELI"/>
    <property type="match status" value="1"/>
</dbReference>
<keyword evidence="2" id="KW-1185">Reference proteome</keyword>
<organism evidence="2 3">
    <name type="scientific">Bison bison bison</name>
    <name type="common">North American plains bison</name>
    <dbReference type="NCBI Taxonomy" id="43346"/>
    <lineage>
        <taxon>Eukaryota</taxon>
        <taxon>Metazoa</taxon>
        <taxon>Chordata</taxon>
        <taxon>Craniata</taxon>
        <taxon>Vertebrata</taxon>
        <taxon>Euteleostomi</taxon>
        <taxon>Mammalia</taxon>
        <taxon>Eutheria</taxon>
        <taxon>Laurasiatheria</taxon>
        <taxon>Artiodactyla</taxon>
        <taxon>Ruminantia</taxon>
        <taxon>Pecora</taxon>
        <taxon>Bovidae</taxon>
        <taxon>Bovinae</taxon>
        <taxon>Bison</taxon>
    </lineage>
</organism>
<dbReference type="InterPro" id="IPR006797">
    <property type="entry name" value="PRELI/MSF1_dom"/>
</dbReference>
<reference evidence="3" key="1">
    <citation type="submission" date="2025-08" db="UniProtKB">
        <authorList>
            <consortium name="RefSeq"/>
        </authorList>
    </citation>
    <scope>IDENTIFICATION</scope>
    <source>
        <tissue evidence="3">Blood</tissue>
    </source>
</reference>
<name>A0A6P3I2L0_BISBB</name>
<dbReference type="OrthoDB" id="407630at2759"/>
<protein>
    <submittedName>
        <fullName evidence="3">PRELI domain-containing protein 2 isoform X1</fullName>
    </submittedName>
</protein>